<reference evidence="1" key="1">
    <citation type="submission" date="2022-03" db="EMBL/GenBank/DDBJ databases">
        <authorList>
            <person name="Lindestad O."/>
        </authorList>
    </citation>
    <scope>NUCLEOTIDE SEQUENCE</scope>
</reference>
<name>A0A8S4RB83_9NEOP</name>
<gene>
    <name evidence="1" type="primary">jg25831</name>
    <name evidence="1" type="ORF">PAEG_LOCUS10981</name>
</gene>
<dbReference type="AlphaFoldDB" id="A0A8S4RB83"/>
<accession>A0A8S4RB83</accession>
<dbReference type="EMBL" id="CAKXAJ010024917">
    <property type="protein sequence ID" value="CAH2232769.1"/>
    <property type="molecule type" value="Genomic_DNA"/>
</dbReference>
<evidence type="ECO:0000313" key="2">
    <source>
        <dbReference type="Proteomes" id="UP000838756"/>
    </source>
</evidence>
<organism evidence="1 2">
    <name type="scientific">Pararge aegeria aegeria</name>
    <dbReference type="NCBI Taxonomy" id="348720"/>
    <lineage>
        <taxon>Eukaryota</taxon>
        <taxon>Metazoa</taxon>
        <taxon>Ecdysozoa</taxon>
        <taxon>Arthropoda</taxon>
        <taxon>Hexapoda</taxon>
        <taxon>Insecta</taxon>
        <taxon>Pterygota</taxon>
        <taxon>Neoptera</taxon>
        <taxon>Endopterygota</taxon>
        <taxon>Lepidoptera</taxon>
        <taxon>Glossata</taxon>
        <taxon>Ditrysia</taxon>
        <taxon>Papilionoidea</taxon>
        <taxon>Nymphalidae</taxon>
        <taxon>Satyrinae</taxon>
        <taxon>Satyrini</taxon>
        <taxon>Parargina</taxon>
        <taxon>Pararge</taxon>
    </lineage>
</organism>
<protein>
    <submittedName>
        <fullName evidence="1">Jg25831 protein</fullName>
    </submittedName>
</protein>
<dbReference type="OrthoDB" id="7493406at2759"/>
<sequence length="197" mass="20310">MIISTLIGRQSFYDSHQYSNWGGNNPGGYGFAITGVGTIDDRRDFDPSYNTLGGYDSSIKNTGYGSSGYGGSGYGITGYGGNLGSGGYGGYRQSGYGASGPSPIGYDTSGFGPSGLDHTSGYISNTGYGGGNGGYGGYGGFGGNGGLTSYYGYDNPQYQGAGHLGYGYYNKKPGYGNIYSNGITPSLVTGYRGYTRR</sequence>
<evidence type="ECO:0000313" key="1">
    <source>
        <dbReference type="EMBL" id="CAH2232769.1"/>
    </source>
</evidence>
<proteinExistence type="predicted"/>
<keyword evidence="2" id="KW-1185">Reference proteome</keyword>
<comment type="caution">
    <text evidence="1">The sequence shown here is derived from an EMBL/GenBank/DDBJ whole genome shotgun (WGS) entry which is preliminary data.</text>
</comment>
<dbReference type="Proteomes" id="UP000838756">
    <property type="component" value="Unassembled WGS sequence"/>
</dbReference>